<evidence type="ECO:0000256" key="1">
    <source>
        <dbReference type="SAM" id="SignalP"/>
    </source>
</evidence>
<dbReference type="KEGG" id="smaz:LH19_24740"/>
<keyword evidence="3" id="KW-1185">Reference proteome</keyword>
<proteinExistence type="predicted"/>
<evidence type="ECO:0000313" key="3">
    <source>
        <dbReference type="Proteomes" id="UP000076088"/>
    </source>
</evidence>
<feature type="chain" id="PRO_5042210688" description="Transporter" evidence="1">
    <location>
        <begin position="33"/>
        <end position="255"/>
    </location>
</feature>
<feature type="signal peptide" evidence="1">
    <location>
        <begin position="1"/>
        <end position="32"/>
    </location>
</feature>
<dbReference type="Proteomes" id="UP000076088">
    <property type="component" value="Chromosome"/>
</dbReference>
<evidence type="ECO:0008006" key="4">
    <source>
        <dbReference type="Google" id="ProtNLM"/>
    </source>
</evidence>
<reference evidence="3" key="1">
    <citation type="submission" date="2015-11" db="EMBL/GenBank/DDBJ databases">
        <title>Complete genome sequence of a polyethylene-glycol degrader Sphingopyxis macrogoltabida 203N (NBRC 111659).</title>
        <authorList>
            <person name="Yoshiyuki O."/>
            <person name="Shouta N."/>
            <person name="Nagata Y."/>
            <person name="Numata M."/>
            <person name="Tsuchikane K."/>
            <person name="Hosoyama A."/>
            <person name="Yamazoe A."/>
            <person name="Tsuda M."/>
            <person name="Fujita N."/>
            <person name="Kawai F."/>
        </authorList>
    </citation>
    <scope>NUCLEOTIDE SEQUENCE [LARGE SCALE GENOMIC DNA]</scope>
    <source>
        <strain evidence="3">203N</strain>
    </source>
</reference>
<gene>
    <name evidence="2" type="ORF">ATM17_25300</name>
</gene>
<reference evidence="2 3" key="2">
    <citation type="journal article" date="2016" name="Genome Announc.">
        <title>Complete Genome Sequence of Sphingopyxis macrogoltabida Strain 203N (NBRC 111659), a Polyethylene Glycol Degrader.</title>
        <authorList>
            <person name="Ohtsubo Y."/>
            <person name="Nonoyama S."/>
            <person name="Nagata Y."/>
            <person name="Numata M."/>
            <person name="Tsuchikane K."/>
            <person name="Hosoyama A."/>
            <person name="Yamazoe A."/>
            <person name="Tsuda M."/>
            <person name="Fujita N."/>
            <person name="Kawai F."/>
        </authorList>
    </citation>
    <scope>NUCLEOTIDE SEQUENCE [LARGE SCALE GENOMIC DNA]</scope>
    <source>
        <strain evidence="2 3">203N</strain>
    </source>
</reference>
<dbReference type="AlphaFoldDB" id="A0AAC9FH83"/>
<dbReference type="SUPFAM" id="SSF56935">
    <property type="entry name" value="Porins"/>
    <property type="match status" value="1"/>
</dbReference>
<organism evidence="2 3">
    <name type="scientific">Sphingopyxis macrogoltabida</name>
    <name type="common">Sphingomonas macrogoltabidus</name>
    <dbReference type="NCBI Taxonomy" id="33050"/>
    <lineage>
        <taxon>Bacteria</taxon>
        <taxon>Pseudomonadati</taxon>
        <taxon>Pseudomonadota</taxon>
        <taxon>Alphaproteobacteria</taxon>
        <taxon>Sphingomonadales</taxon>
        <taxon>Sphingomonadaceae</taxon>
        <taxon>Sphingopyxis</taxon>
    </lineage>
</organism>
<dbReference type="RefSeq" id="WP_054732349.1">
    <property type="nucleotide sequence ID" value="NZ_CP009429.1"/>
</dbReference>
<name>A0AAC9FH83_SPHMC</name>
<protein>
    <recommendedName>
        <fullName evidence="4">Transporter</fullName>
    </recommendedName>
</protein>
<keyword evidence="1" id="KW-0732">Signal</keyword>
<evidence type="ECO:0000313" key="2">
    <source>
        <dbReference type="EMBL" id="AMU92338.1"/>
    </source>
</evidence>
<dbReference type="InterPro" id="IPR025737">
    <property type="entry name" value="FApF"/>
</dbReference>
<sequence length="255" mass="27131">MRRDDLRRRVWRRAVAQLFIAIVLMVPTAAFAGPPFMTDDPEPTEEGHWEIYGPLVEIEGRGKDFGGATGIEINYGAAPDLQVTAGLPIGFEHDNAGWCWGSGDLELSAKYRFYHDEEAGLSVAAFPGVTLPTASNGMGNGKVTALLPVWLQKDSDDWSLFGGGGYAINPGAGNRNYWTGGVAVTRRIDDRLLLGVEADRQGADAVDGRATTSLGIGAIYQLKAPFRILASGGPTFVDGGGAAGFHTFVALGLDF</sequence>
<dbReference type="EMBL" id="CP013344">
    <property type="protein sequence ID" value="AMU92338.1"/>
    <property type="molecule type" value="Genomic_DNA"/>
</dbReference>
<dbReference type="Pfam" id="PF13557">
    <property type="entry name" value="Phenol_MetA_deg"/>
    <property type="match status" value="1"/>
</dbReference>
<accession>A0AAC9FH83</accession>